<organism evidence="1 2">
    <name type="scientific">Escherichia coli</name>
    <dbReference type="NCBI Taxonomy" id="562"/>
    <lineage>
        <taxon>Bacteria</taxon>
        <taxon>Pseudomonadati</taxon>
        <taxon>Pseudomonadota</taxon>
        <taxon>Gammaproteobacteria</taxon>
        <taxon>Enterobacterales</taxon>
        <taxon>Enterobacteriaceae</taxon>
        <taxon>Escherichia</taxon>
    </lineage>
</organism>
<sequence length="50" mass="5807">MMFHVMQLPDRRSQGEITEQQETAQRAACQTAFKQAVSETNGTRRESYRC</sequence>
<evidence type="ECO:0000313" key="2">
    <source>
        <dbReference type="Proteomes" id="UP000255201"/>
    </source>
</evidence>
<accession>A0A376K0A9</accession>
<evidence type="ECO:0000313" key="1">
    <source>
        <dbReference type="EMBL" id="STE75882.1"/>
    </source>
</evidence>
<protein>
    <submittedName>
        <fullName evidence="1">Uncharacterized protein</fullName>
    </submittedName>
</protein>
<gene>
    <name evidence="1" type="ORF">NCTC10764_04819</name>
</gene>
<reference evidence="1 2" key="1">
    <citation type="submission" date="2018-06" db="EMBL/GenBank/DDBJ databases">
        <authorList>
            <consortium name="Pathogen Informatics"/>
            <person name="Doyle S."/>
        </authorList>
    </citation>
    <scope>NUCLEOTIDE SEQUENCE [LARGE SCALE GENOMIC DNA]</scope>
    <source>
        <strain evidence="1 2">NCTC10764</strain>
    </source>
</reference>
<dbReference type="AlphaFoldDB" id="A0A376K0A9"/>
<proteinExistence type="predicted"/>
<name>A0A376K0A9_ECOLX</name>
<dbReference type="EMBL" id="UFZL01000003">
    <property type="protein sequence ID" value="STE75882.1"/>
    <property type="molecule type" value="Genomic_DNA"/>
</dbReference>
<dbReference type="Proteomes" id="UP000255201">
    <property type="component" value="Unassembled WGS sequence"/>
</dbReference>